<proteinExistence type="predicted"/>
<evidence type="ECO:0000313" key="1">
    <source>
        <dbReference type="EMBL" id="RJO71003.1"/>
    </source>
</evidence>
<accession>A0A3A4K101</accession>
<dbReference type="OrthoDB" id="161242at2"/>
<dbReference type="Gene3D" id="2.60.120.10">
    <property type="entry name" value="Jelly Rolls"/>
    <property type="match status" value="1"/>
</dbReference>
<name>A0A3A4K101_9NOCA</name>
<gene>
    <name evidence="1" type="ORF">D5S18_25765</name>
</gene>
<comment type="caution">
    <text evidence="1">The sequence shown here is derived from an EMBL/GenBank/DDBJ whole genome shotgun (WGS) entry which is preliminary data.</text>
</comment>
<dbReference type="AlphaFoldDB" id="A0A3A4K101"/>
<dbReference type="Proteomes" id="UP000266677">
    <property type="component" value="Unassembled WGS sequence"/>
</dbReference>
<dbReference type="InterPro" id="IPR011051">
    <property type="entry name" value="RmlC_Cupin_sf"/>
</dbReference>
<protein>
    <submittedName>
        <fullName evidence="1">Cupin domain-containing protein</fullName>
    </submittedName>
</protein>
<evidence type="ECO:0000313" key="2">
    <source>
        <dbReference type="Proteomes" id="UP000266677"/>
    </source>
</evidence>
<keyword evidence="2" id="KW-1185">Reference proteome</keyword>
<sequence>MSDGQARSLVVRSFHTPDETRPFEAGAGRMDLVETPHGPVGRAVFEPGWQWSRHVKPIAGTDSCQAMHSGYCLSGRMRIRMDDGTENDIGPGDYLFCPPGHDAWVLGDEACVMIDWSGAARYAKPS</sequence>
<dbReference type="CDD" id="cd06990">
    <property type="entry name" value="cupin_DUF861"/>
    <property type="match status" value="1"/>
</dbReference>
<dbReference type="SUPFAM" id="SSF51182">
    <property type="entry name" value="RmlC-like cupins"/>
    <property type="match status" value="1"/>
</dbReference>
<organism evidence="1 2">
    <name type="scientific">Nocardia panacis</name>
    <dbReference type="NCBI Taxonomy" id="2340916"/>
    <lineage>
        <taxon>Bacteria</taxon>
        <taxon>Bacillati</taxon>
        <taxon>Actinomycetota</taxon>
        <taxon>Actinomycetes</taxon>
        <taxon>Mycobacteriales</taxon>
        <taxon>Nocardiaceae</taxon>
        <taxon>Nocardia</taxon>
    </lineage>
</organism>
<dbReference type="EMBL" id="QZFU01000036">
    <property type="protein sequence ID" value="RJO71003.1"/>
    <property type="molecule type" value="Genomic_DNA"/>
</dbReference>
<reference evidence="1 2" key="1">
    <citation type="submission" date="2018-09" db="EMBL/GenBank/DDBJ databases">
        <title>YIM PH21274 draft genome.</title>
        <authorList>
            <person name="Miao C."/>
        </authorList>
    </citation>
    <scope>NUCLEOTIDE SEQUENCE [LARGE SCALE GENOMIC DNA]</scope>
    <source>
        <strain evidence="1 2">YIM PH 21724</strain>
    </source>
</reference>
<dbReference type="InterPro" id="IPR014710">
    <property type="entry name" value="RmlC-like_jellyroll"/>
</dbReference>